<gene>
    <name evidence="3" type="ORF">CVT26_008085</name>
</gene>
<proteinExistence type="predicted"/>
<organism evidence="3 4">
    <name type="scientific">Gymnopilus dilepis</name>
    <dbReference type="NCBI Taxonomy" id="231916"/>
    <lineage>
        <taxon>Eukaryota</taxon>
        <taxon>Fungi</taxon>
        <taxon>Dikarya</taxon>
        <taxon>Basidiomycota</taxon>
        <taxon>Agaricomycotina</taxon>
        <taxon>Agaricomycetes</taxon>
        <taxon>Agaricomycetidae</taxon>
        <taxon>Agaricales</taxon>
        <taxon>Agaricineae</taxon>
        <taxon>Hymenogastraceae</taxon>
        <taxon>Gymnopilus</taxon>
    </lineage>
</organism>
<reference evidence="3 4" key="1">
    <citation type="journal article" date="2018" name="Evol. Lett.">
        <title>Horizontal gene cluster transfer increased hallucinogenic mushroom diversity.</title>
        <authorList>
            <person name="Reynolds H.T."/>
            <person name="Vijayakumar V."/>
            <person name="Gluck-Thaler E."/>
            <person name="Korotkin H.B."/>
            <person name="Matheny P.B."/>
            <person name="Slot J.C."/>
        </authorList>
    </citation>
    <scope>NUCLEOTIDE SEQUENCE [LARGE SCALE GENOMIC DNA]</scope>
    <source>
        <strain evidence="3 4">SRW20</strain>
    </source>
</reference>
<dbReference type="InParanoid" id="A0A409YJQ4"/>
<sequence>MTRTSSHARSPQNKFNIRVQRNTDTFQSTESRSTKTPTVMKQYVQYMRRETLIREDELEDDIAVVIPHVPLPRKVTESSDTNNLNNNTHCYGYSLQELRDKDMSLGDLFGTDHPEGFLVIRYKDDKKWLQQHREHQELRAERARAELLSNESDTNESVDGQQSKARRRRTKRRNPHVQPPAYDDSPSEAPTPVDVIGGSAMATLMEQMNRMQMQIANLTKAVDEEKKKAEEERLKNEEERKLVEADRKKAELERDTAAEERAKQAREVKDLQEEVEFLRASNRDTNAFISSGSTDGEALRRIRLRNLLDRTQSKLAYYANLVNHTNAPDGSRNWRIALQSFNTTEDKIQHAKSLISSLDFPQVAIIFDSPEAARMAVEHPSKIRLDGDAAAHHHGNELDFKAAVEYHRHAQQPGADGLSVFVDFVFADFVRRH</sequence>
<dbReference type="Proteomes" id="UP000284706">
    <property type="component" value="Unassembled WGS sequence"/>
</dbReference>
<evidence type="ECO:0000256" key="2">
    <source>
        <dbReference type="SAM" id="MobiDB-lite"/>
    </source>
</evidence>
<dbReference type="EMBL" id="NHYE01000760">
    <property type="protein sequence ID" value="PPR03257.1"/>
    <property type="molecule type" value="Genomic_DNA"/>
</dbReference>
<keyword evidence="4" id="KW-1185">Reference proteome</keyword>
<comment type="caution">
    <text evidence="3">The sequence shown here is derived from an EMBL/GenBank/DDBJ whole genome shotgun (WGS) entry which is preliminary data.</text>
</comment>
<feature type="region of interest" description="Disordered" evidence="2">
    <location>
        <begin position="146"/>
        <end position="194"/>
    </location>
</feature>
<name>A0A409YJQ4_9AGAR</name>
<feature type="compositionally biased region" description="Polar residues" evidence="2">
    <location>
        <begin position="149"/>
        <end position="163"/>
    </location>
</feature>
<dbReference type="AlphaFoldDB" id="A0A409YJQ4"/>
<accession>A0A409YJQ4</accession>
<evidence type="ECO:0000313" key="4">
    <source>
        <dbReference type="Proteomes" id="UP000284706"/>
    </source>
</evidence>
<keyword evidence="1" id="KW-0175">Coiled coil</keyword>
<evidence type="ECO:0000256" key="1">
    <source>
        <dbReference type="SAM" id="Coils"/>
    </source>
</evidence>
<evidence type="ECO:0000313" key="3">
    <source>
        <dbReference type="EMBL" id="PPR03257.1"/>
    </source>
</evidence>
<feature type="compositionally biased region" description="Basic residues" evidence="2">
    <location>
        <begin position="164"/>
        <end position="175"/>
    </location>
</feature>
<feature type="coiled-coil region" evidence="1">
    <location>
        <begin position="201"/>
        <end position="281"/>
    </location>
</feature>
<protein>
    <submittedName>
        <fullName evidence="3">Uncharacterized protein</fullName>
    </submittedName>
</protein>